<keyword evidence="10 12" id="KW-0443">Lipid metabolism</keyword>
<keyword evidence="9 12" id="KW-1133">Transmembrane helix</keyword>
<dbReference type="UniPathway" id="UPA00030"/>
<reference evidence="14 15" key="1">
    <citation type="submission" date="2018-01" db="EMBL/GenBank/DDBJ databases">
        <title>Complete genome sequences of 14 Citrobacter spp. isolated from plant in Canada.</title>
        <authorList>
            <person name="Bhandare S.G."/>
            <person name="Colavecchio A."/>
            <person name="Jeukens J."/>
            <person name="Emond-Rheault J.-G."/>
            <person name="Freschi L."/>
            <person name="Hamel J."/>
            <person name="Kukavica-Ibrulj I."/>
            <person name="Levesque R."/>
            <person name="Goodridge L."/>
        </authorList>
    </citation>
    <scope>NUCLEOTIDE SEQUENCE [LARGE SCALE GENOMIC DNA]</scope>
    <source>
        <strain evidence="14 15">S1285</strain>
    </source>
</reference>
<dbReference type="InterPro" id="IPR022883">
    <property type="entry name" value="Flippase_ArnE"/>
</dbReference>
<accession>A0A2S4S3C1</accession>
<evidence type="ECO:0000313" key="14">
    <source>
        <dbReference type="EMBL" id="POU68368.1"/>
    </source>
</evidence>
<comment type="function">
    <text evidence="12">Translocates 4-amino-4-deoxy-L-arabinose-phosphoundecaprenol (alpha-L-Ara4N-phosphoundecaprenol) from the cytoplasmic to the periplasmic side of the inner membrane.</text>
</comment>
<sequence>MIWLVLVLASLLSVAGQLCQKQATLPVPTGARGRHITLWLGLALACLGLAMALWLLVLQNVPVGIAYPMLSLNFVWVTLSAWKIWHEPVAARHWFGIALIITGIFILGSAA</sequence>
<keyword evidence="2 12" id="KW-0813">Transport</keyword>
<name>A0A2S4S3C1_CITAM</name>
<dbReference type="InterPro" id="IPR037185">
    <property type="entry name" value="EmrE-like"/>
</dbReference>
<evidence type="ECO:0000256" key="10">
    <source>
        <dbReference type="ARBA" id="ARBA00023098"/>
    </source>
</evidence>
<evidence type="ECO:0000256" key="7">
    <source>
        <dbReference type="ARBA" id="ARBA00022692"/>
    </source>
</evidence>
<dbReference type="OrthoDB" id="6058674at2"/>
<dbReference type="Pfam" id="PF00892">
    <property type="entry name" value="EamA"/>
    <property type="match status" value="1"/>
</dbReference>
<evidence type="ECO:0000256" key="6">
    <source>
        <dbReference type="ARBA" id="ARBA00022556"/>
    </source>
</evidence>
<dbReference type="STRING" id="35703.AL524_10805"/>
<dbReference type="GO" id="GO:0005886">
    <property type="term" value="C:plasma membrane"/>
    <property type="evidence" value="ECO:0007669"/>
    <property type="project" value="UniProtKB-SubCell"/>
</dbReference>
<feature type="transmembrane region" description="Helical" evidence="12">
    <location>
        <begin position="65"/>
        <end position="85"/>
    </location>
</feature>
<evidence type="ECO:0000256" key="8">
    <source>
        <dbReference type="ARBA" id="ARBA00022985"/>
    </source>
</evidence>
<evidence type="ECO:0000256" key="2">
    <source>
        <dbReference type="ARBA" id="ARBA00022448"/>
    </source>
</evidence>
<feature type="domain" description="EamA" evidence="13">
    <location>
        <begin position="4"/>
        <end position="107"/>
    </location>
</feature>
<dbReference type="FunFam" id="1.10.3730.20:FF:000002">
    <property type="entry name" value="Probable 4-amino-4-deoxy-L-arabinose-phosphoundecaprenol flippase subunit ArnE"/>
    <property type="match status" value="1"/>
</dbReference>
<gene>
    <name evidence="12" type="primary">arnE</name>
    <name evidence="14" type="ORF">C3430_04685</name>
</gene>
<dbReference type="Gene3D" id="1.10.3730.20">
    <property type="match status" value="1"/>
</dbReference>
<dbReference type="NCBIfam" id="NF011625">
    <property type="entry name" value="PRK15051.1"/>
    <property type="match status" value="1"/>
</dbReference>
<keyword evidence="4 12" id="KW-0444">Lipid biosynthesis</keyword>
<evidence type="ECO:0000256" key="11">
    <source>
        <dbReference type="ARBA" id="ARBA00023136"/>
    </source>
</evidence>
<dbReference type="InterPro" id="IPR000390">
    <property type="entry name" value="Small_drug/metabolite_transptr"/>
</dbReference>
<evidence type="ECO:0000256" key="5">
    <source>
        <dbReference type="ARBA" id="ARBA00022519"/>
    </source>
</evidence>
<dbReference type="SUPFAM" id="SSF103481">
    <property type="entry name" value="Multidrug resistance efflux transporter EmrE"/>
    <property type="match status" value="1"/>
</dbReference>
<dbReference type="AlphaFoldDB" id="A0A2S4S3C1"/>
<keyword evidence="8 12" id="KW-0448">Lipopolysaccharide biosynthesis</keyword>
<dbReference type="PANTHER" id="PTHR30561:SF23">
    <property type="entry name" value="4-AMINO-4-DEOXY-L-ARABINOSE-PHOSPHOUNDECAPRENOL FLIPPASE SUBUNIT ARNE-RELATED"/>
    <property type="match status" value="1"/>
</dbReference>
<dbReference type="RefSeq" id="WP_103775281.1">
    <property type="nucleotide sequence ID" value="NZ_PQLX01000001.1"/>
</dbReference>
<evidence type="ECO:0000256" key="3">
    <source>
        <dbReference type="ARBA" id="ARBA00022475"/>
    </source>
</evidence>
<comment type="similarity">
    <text evidence="12">Belongs to the ArnE family.</text>
</comment>
<organism evidence="14 15">
    <name type="scientific">Citrobacter amalonaticus</name>
    <dbReference type="NCBI Taxonomy" id="35703"/>
    <lineage>
        <taxon>Bacteria</taxon>
        <taxon>Pseudomonadati</taxon>
        <taxon>Pseudomonadota</taxon>
        <taxon>Gammaproteobacteria</taxon>
        <taxon>Enterobacterales</taxon>
        <taxon>Enterobacteriaceae</taxon>
        <taxon>Citrobacter</taxon>
    </lineage>
</organism>
<keyword evidence="3 12" id="KW-1003">Cell membrane</keyword>
<feature type="transmembrane region" description="Helical" evidence="12">
    <location>
        <begin position="91"/>
        <end position="110"/>
    </location>
</feature>
<dbReference type="PANTHER" id="PTHR30561">
    <property type="entry name" value="SMR FAMILY PROTON-DEPENDENT DRUG EFFLUX TRANSPORTER SUGE"/>
    <property type="match status" value="1"/>
</dbReference>
<keyword evidence="11 12" id="KW-0472">Membrane</keyword>
<evidence type="ECO:0000313" key="15">
    <source>
        <dbReference type="Proteomes" id="UP000237003"/>
    </source>
</evidence>
<keyword evidence="6 12" id="KW-0441">Lipid A biosynthesis</keyword>
<dbReference type="GO" id="GO:0009103">
    <property type="term" value="P:lipopolysaccharide biosynthetic process"/>
    <property type="evidence" value="ECO:0007669"/>
    <property type="project" value="UniProtKB-UniRule"/>
</dbReference>
<dbReference type="HAMAP" id="MF_01869">
    <property type="entry name" value="Flippase_ArnE"/>
    <property type="match status" value="1"/>
</dbReference>
<dbReference type="GO" id="GO:0009245">
    <property type="term" value="P:lipid A biosynthetic process"/>
    <property type="evidence" value="ECO:0007669"/>
    <property type="project" value="UniProtKB-UniRule"/>
</dbReference>
<dbReference type="InterPro" id="IPR000620">
    <property type="entry name" value="EamA_dom"/>
</dbReference>
<evidence type="ECO:0000256" key="9">
    <source>
        <dbReference type="ARBA" id="ARBA00022989"/>
    </source>
</evidence>
<comment type="pathway">
    <text evidence="12">Bacterial outer membrane biogenesis; lipopolysaccharide biosynthesis.</text>
</comment>
<evidence type="ECO:0000256" key="1">
    <source>
        <dbReference type="ARBA" id="ARBA00004651"/>
    </source>
</evidence>
<keyword evidence="5 12" id="KW-0997">Cell inner membrane</keyword>
<comment type="caution">
    <text evidence="14">The sequence shown here is derived from an EMBL/GenBank/DDBJ whole genome shotgun (WGS) entry which is preliminary data.</text>
</comment>
<dbReference type="EMBL" id="PQLX01000001">
    <property type="protein sequence ID" value="POU68368.1"/>
    <property type="molecule type" value="Genomic_DNA"/>
</dbReference>
<proteinExistence type="inferred from homology"/>
<comment type="subcellular location">
    <subcellularLocation>
        <location evidence="12">Cell inner membrane</location>
        <topology evidence="12">Multi-pass membrane protein</topology>
    </subcellularLocation>
    <subcellularLocation>
        <location evidence="1">Cell membrane</location>
        <topology evidence="1">Multi-pass membrane protein</topology>
    </subcellularLocation>
</comment>
<dbReference type="Proteomes" id="UP000237003">
    <property type="component" value="Unassembled WGS sequence"/>
</dbReference>
<keyword evidence="7 12" id="KW-0812">Transmembrane</keyword>
<comment type="subunit">
    <text evidence="12">Heterodimer of ArnE and ArnF.</text>
</comment>
<dbReference type="GO" id="GO:1901505">
    <property type="term" value="F:carbohydrate derivative transmembrane transporter activity"/>
    <property type="evidence" value="ECO:0007669"/>
    <property type="project" value="InterPro"/>
</dbReference>
<evidence type="ECO:0000256" key="4">
    <source>
        <dbReference type="ARBA" id="ARBA00022516"/>
    </source>
</evidence>
<protein>
    <recommendedName>
        <fullName evidence="12">Probable 4-amino-4-deoxy-L-arabinose-phosphoundecaprenol flippase subunit ArnE</fullName>
        <shortName evidence="12">L-Ara4N-phosphoundecaprenol flippase subunit ArnE</shortName>
    </recommendedName>
    <alternativeName>
        <fullName evidence="12">Undecaprenyl phosphate-aminoarabinose flippase subunit ArnE</fullName>
    </alternativeName>
</protein>
<evidence type="ECO:0000259" key="13">
    <source>
        <dbReference type="Pfam" id="PF00892"/>
    </source>
</evidence>
<feature type="transmembrane region" description="Helical" evidence="12">
    <location>
        <begin position="36"/>
        <end position="58"/>
    </location>
</feature>
<evidence type="ECO:0000256" key="12">
    <source>
        <dbReference type="HAMAP-Rule" id="MF_01869"/>
    </source>
</evidence>